<evidence type="ECO:0000256" key="4">
    <source>
        <dbReference type="PROSITE-ProRule" id="PRU00175"/>
    </source>
</evidence>
<dbReference type="PANTHER" id="PTHR45798">
    <property type="entry name" value="RING-H2 FINGER PROTEIN ATL61-RELATED-RELATED"/>
    <property type="match status" value="1"/>
</dbReference>
<dbReference type="Proteomes" id="UP000652761">
    <property type="component" value="Unassembled WGS sequence"/>
</dbReference>
<dbReference type="InterPro" id="IPR001841">
    <property type="entry name" value="Znf_RING"/>
</dbReference>
<evidence type="ECO:0000313" key="6">
    <source>
        <dbReference type="EMBL" id="MQM20387.1"/>
    </source>
</evidence>
<dbReference type="Gene3D" id="3.30.40.10">
    <property type="entry name" value="Zinc/RING finger domain, C3HC4 (zinc finger)"/>
    <property type="match status" value="1"/>
</dbReference>
<evidence type="ECO:0000313" key="7">
    <source>
        <dbReference type="Proteomes" id="UP000652761"/>
    </source>
</evidence>
<keyword evidence="1" id="KW-0479">Metal-binding</keyword>
<keyword evidence="3" id="KW-0862">Zinc</keyword>
<evidence type="ECO:0000256" key="2">
    <source>
        <dbReference type="ARBA" id="ARBA00022771"/>
    </source>
</evidence>
<feature type="domain" description="RING-type" evidence="5">
    <location>
        <begin position="2"/>
        <end position="43"/>
    </location>
</feature>
<evidence type="ECO:0000256" key="1">
    <source>
        <dbReference type="ARBA" id="ARBA00022723"/>
    </source>
</evidence>
<dbReference type="InterPro" id="IPR052788">
    <property type="entry name" value="RING-type_E3_ligase_ATL"/>
</dbReference>
<dbReference type="PROSITE" id="PS50089">
    <property type="entry name" value="ZF_RING_2"/>
    <property type="match status" value="1"/>
</dbReference>
<gene>
    <name evidence="6" type="ORF">Taro_053405</name>
</gene>
<keyword evidence="2 4" id="KW-0863">Zinc-finger</keyword>
<organism evidence="6 7">
    <name type="scientific">Colocasia esculenta</name>
    <name type="common">Wild taro</name>
    <name type="synonym">Arum esculentum</name>
    <dbReference type="NCBI Taxonomy" id="4460"/>
    <lineage>
        <taxon>Eukaryota</taxon>
        <taxon>Viridiplantae</taxon>
        <taxon>Streptophyta</taxon>
        <taxon>Embryophyta</taxon>
        <taxon>Tracheophyta</taxon>
        <taxon>Spermatophyta</taxon>
        <taxon>Magnoliopsida</taxon>
        <taxon>Liliopsida</taxon>
        <taxon>Araceae</taxon>
        <taxon>Aroideae</taxon>
        <taxon>Colocasieae</taxon>
        <taxon>Colocasia</taxon>
    </lineage>
</organism>
<dbReference type="OrthoDB" id="8062037at2759"/>
<reference evidence="6" key="1">
    <citation type="submission" date="2017-07" db="EMBL/GenBank/DDBJ databases">
        <title>Taro Niue Genome Assembly and Annotation.</title>
        <authorList>
            <person name="Atibalentja N."/>
            <person name="Keating K."/>
            <person name="Fields C.J."/>
        </authorList>
    </citation>
    <scope>NUCLEOTIDE SEQUENCE</scope>
    <source>
        <strain evidence="6">Niue_2</strain>
        <tissue evidence="6">Leaf</tissue>
    </source>
</reference>
<name>A0A843XN31_COLES</name>
<dbReference type="GO" id="GO:0008270">
    <property type="term" value="F:zinc ion binding"/>
    <property type="evidence" value="ECO:0007669"/>
    <property type="project" value="UniProtKB-KW"/>
</dbReference>
<dbReference type="InterPro" id="IPR013083">
    <property type="entry name" value="Znf_RING/FYVE/PHD"/>
</dbReference>
<keyword evidence="7" id="KW-1185">Reference proteome</keyword>
<dbReference type="Pfam" id="PF13639">
    <property type="entry name" value="zf-RING_2"/>
    <property type="match status" value="1"/>
</dbReference>
<sequence>MCPICLTEFVEGDEIRVLLWCGHGFHAACIDLWLGSHSSYPSCSQFPVVGAGVPPGCRKCDQGAVGSRGVCEHRVPDISATRERPEHSFPVVRLGGGTRLFLEARQPACSPRAGVRSATWPLPRRPWRTTT</sequence>
<dbReference type="PANTHER" id="PTHR45798:SF97">
    <property type="entry name" value="ALCOHOL-SENSITIVE RING FINGER PROTEIN 1"/>
    <property type="match status" value="1"/>
</dbReference>
<dbReference type="SUPFAM" id="SSF57850">
    <property type="entry name" value="RING/U-box"/>
    <property type="match status" value="1"/>
</dbReference>
<dbReference type="SMART" id="SM00184">
    <property type="entry name" value="RING"/>
    <property type="match status" value="1"/>
</dbReference>
<proteinExistence type="predicted"/>
<evidence type="ECO:0000259" key="5">
    <source>
        <dbReference type="PROSITE" id="PS50089"/>
    </source>
</evidence>
<protein>
    <recommendedName>
        <fullName evidence="5">RING-type domain-containing protein</fullName>
    </recommendedName>
</protein>
<comment type="caution">
    <text evidence="6">The sequence shown here is derived from an EMBL/GenBank/DDBJ whole genome shotgun (WGS) entry which is preliminary data.</text>
</comment>
<dbReference type="AlphaFoldDB" id="A0A843XN31"/>
<dbReference type="EMBL" id="NMUH01009778">
    <property type="protein sequence ID" value="MQM20387.1"/>
    <property type="molecule type" value="Genomic_DNA"/>
</dbReference>
<accession>A0A843XN31</accession>
<evidence type="ECO:0000256" key="3">
    <source>
        <dbReference type="ARBA" id="ARBA00022833"/>
    </source>
</evidence>